<proteinExistence type="predicted"/>
<evidence type="ECO:0000256" key="2">
    <source>
        <dbReference type="SAM" id="Phobius"/>
    </source>
</evidence>
<dbReference type="EMBL" id="JACSQV010000001">
    <property type="protein sequence ID" value="MBD7917109.1"/>
    <property type="molecule type" value="Genomic_DNA"/>
</dbReference>
<sequence>MDARPDDDADADDITGAEHPTGPPARPDDDHAGPSRDPQPSTPEDDEVWASIVARLSDVDGGTDPALRRLVSDPEDDAPLPGDTAPTAALPAGAGGRDWDGTAQYDLAEDDVDELEHFVPEDPGPVTSSDPLLTLAWGAAAGVPIFLLVVVTVWQDAPTLLVRAAAVVFVVAVAVLVWRMPQHREPTDGDGAVV</sequence>
<keyword evidence="2" id="KW-0472">Membrane</keyword>
<evidence type="ECO:0000313" key="4">
    <source>
        <dbReference type="Proteomes" id="UP000604241"/>
    </source>
</evidence>
<feature type="region of interest" description="Disordered" evidence="1">
    <location>
        <begin position="1"/>
        <end position="96"/>
    </location>
</feature>
<feature type="transmembrane region" description="Helical" evidence="2">
    <location>
        <begin position="132"/>
        <end position="154"/>
    </location>
</feature>
<gene>
    <name evidence="3" type="ORF">H9657_02300</name>
</gene>
<feature type="transmembrane region" description="Helical" evidence="2">
    <location>
        <begin position="160"/>
        <end position="178"/>
    </location>
</feature>
<evidence type="ECO:0008006" key="5">
    <source>
        <dbReference type="Google" id="ProtNLM"/>
    </source>
</evidence>
<dbReference type="RefSeq" id="WP_191779873.1">
    <property type="nucleotide sequence ID" value="NZ_JACSQV010000001.1"/>
</dbReference>
<accession>A0ABR8QA41</accession>
<dbReference type="Proteomes" id="UP000604241">
    <property type="component" value="Unassembled WGS sequence"/>
</dbReference>
<comment type="caution">
    <text evidence="3">The sequence shown here is derived from an EMBL/GenBank/DDBJ whole genome shotgun (WGS) entry which is preliminary data.</text>
</comment>
<evidence type="ECO:0000256" key="1">
    <source>
        <dbReference type="SAM" id="MobiDB-lite"/>
    </source>
</evidence>
<keyword evidence="2" id="KW-0812">Transmembrane</keyword>
<keyword evidence="2" id="KW-1133">Transmembrane helix</keyword>
<evidence type="ECO:0000313" key="3">
    <source>
        <dbReference type="EMBL" id="MBD7917109.1"/>
    </source>
</evidence>
<reference evidence="3 4" key="1">
    <citation type="submission" date="2020-08" db="EMBL/GenBank/DDBJ databases">
        <title>A Genomic Blueprint of the Chicken Gut Microbiome.</title>
        <authorList>
            <person name="Gilroy R."/>
            <person name="Ravi A."/>
            <person name="Getino M."/>
            <person name="Pursley I."/>
            <person name="Horton D.L."/>
            <person name="Alikhan N.-F."/>
            <person name="Baker D."/>
            <person name="Gharbi K."/>
            <person name="Hall N."/>
            <person name="Watson M."/>
            <person name="Adriaenssens E.M."/>
            <person name="Foster-Nyarko E."/>
            <person name="Jarju S."/>
            <person name="Secka A."/>
            <person name="Antonio M."/>
            <person name="Oren A."/>
            <person name="Chaudhuri R."/>
            <person name="La Ragione R.M."/>
            <person name="Hildebrand F."/>
            <person name="Pallen M.J."/>
        </authorList>
    </citation>
    <scope>NUCLEOTIDE SEQUENCE [LARGE SCALE GENOMIC DNA]</scope>
    <source>
        <strain evidence="3 4">Sa3CUA2</strain>
    </source>
</reference>
<keyword evidence="4" id="KW-1185">Reference proteome</keyword>
<protein>
    <recommendedName>
        <fullName evidence="5">DUF3040 domain-containing protein</fullName>
    </recommendedName>
</protein>
<name>A0ABR8QA41_9CELL</name>
<feature type="compositionally biased region" description="Low complexity" evidence="1">
    <location>
        <begin position="79"/>
        <end position="92"/>
    </location>
</feature>
<organism evidence="3 4">
    <name type="scientific">Cellulomonas avistercoris</name>
    <dbReference type="NCBI Taxonomy" id="2762242"/>
    <lineage>
        <taxon>Bacteria</taxon>
        <taxon>Bacillati</taxon>
        <taxon>Actinomycetota</taxon>
        <taxon>Actinomycetes</taxon>
        <taxon>Micrococcales</taxon>
        <taxon>Cellulomonadaceae</taxon>
        <taxon>Cellulomonas</taxon>
    </lineage>
</organism>